<protein>
    <submittedName>
        <fullName evidence="1">TIGR03759 family integrating conjugative element protein</fullName>
    </submittedName>
</protein>
<proteinExistence type="predicted"/>
<dbReference type="RefSeq" id="WP_177104020.1">
    <property type="nucleotide sequence ID" value="NZ_JACAQB010000009.1"/>
</dbReference>
<dbReference type="NCBIfam" id="TIGR03759">
    <property type="entry name" value="conj_TIGR03759"/>
    <property type="match status" value="1"/>
</dbReference>
<evidence type="ECO:0000313" key="1">
    <source>
        <dbReference type="EMBL" id="NWB98363.1"/>
    </source>
</evidence>
<sequence length="243" mass="27222">MKASYFLVWGSLGVLWQPLVLAESVGVVQSEVESSPIREQRLLPLDRDQAAEWGLRQQEWARYRHLMEGPLGLYSPNLDPLTALGIEARDQDEQRRYAEMQVRAEYTRVQKLLAYQNAYDEAAKRLYPGLLPVDLIGAGSEPQASPVTASGRLSVFVTTDCKGCIERISQLQSDGQGFDLYLVGSRSNDDLIRGWASKAGIEPFKVRSREITLNHDAGRWIAVGDSGAFPAVMRQVNGQWQRQ</sequence>
<gene>
    <name evidence="1" type="ORF">HX882_20915</name>
</gene>
<name>A0A7Y7XEE6_9PSED</name>
<dbReference type="AlphaFoldDB" id="A0A7Y7XEE6"/>
<accession>A0A7Y7XEE6</accession>
<evidence type="ECO:0000313" key="2">
    <source>
        <dbReference type="Proteomes" id="UP000539985"/>
    </source>
</evidence>
<dbReference type="Proteomes" id="UP000539985">
    <property type="component" value="Unassembled WGS sequence"/>
</dbReference>
<reference evidence="1 2" key="1">
    <citation type="submission" date="2020-04" db="EMBL/GenBank/DDBJ databases">
        <title>Molecular characterization of pseudomonads from Agaricus bisporus reveal novel blotch 2 pathogens in Western Europe.</title>
        <authorList>
            <person name="Taparia T."/>
            <person name="Krijger M."/>
            <person name="Haynes E."/>
            <person name="Elpinstone J.G."/>
            <person name="Noble R."/>
            <person name="Van Der Wolf J."/>
        </authorList>
    </citation>
    <scope>NUCLEOTIDE SEQUENCE [LARGE SCALE GENOMIC DNA]</scope>
    <source>
        <strain evidence="1 2">H7001</strain>
    </source>
</reference>
<dbReference type="EMBL" id="JACAQB010000009">
    <property type="protein sequence ID" value="NWB98363.1"/>
    <property type="molecule type" value="Genomic_DNA"/>
</dbReference>
<dbReference type="InterPro" id="IPR022293">
    <property type="entry name" value="Integrating-conj_element"/>
</dbReference>
<comment type="caution">
    <text evidence="1">The sequence shown here is derived from an EMBL/GenBank/DDBJ whole genome shotgun (WGS) entry which is preliminary data.</text>
</comment>
<organism evidence="1 2">
    <name type="scientific">Pseudomonas gingeri</name>
    <dbReference type="NCBI Taxonomy" id="117681"/>
    <lineage>
        <taxon>Bacteria</taxon>
        <taxon>Pseudomonadati</taxon>
        <taxon>Pseudomonadota</taxon>
        <taxon>Gammaproteobacteria</taxon>
        <taxon>Pseudomonadales</taxon>
        <taxon>Pseudomonadaceae</taxon>
        <taxon>Pseudomonas</taxon>
    </lineage>
</organism>